<name>A0ABY6AA00_9GAMM</name>
<dbReference type="GO" id="GO:0003746">
    <property type="term" value="F:translation elongation factor activity"/>
    <property type="evidence" value="ECO:0007669"/>
    <property type="project" value="UniProtKB-KW"/>
</dbReference>
<keyword evidence="2" id="KW-1185">Reference proteome</keyword>
<accession>A0ABY6AA00</accession>
<keyword evidence="1" id="KW-0648">Protein biosynthesis</keyword>
<proteinExistence type="predicted"/>
<organism evidence="1 2">
    <name type="scientific">Thalassolituus hydrocarboniclasticus</name>
    <dbReference type="NCBI Taxonomy" id="2742796"/>
    <lineage>
        <taxon>Bacteria</taxon>
        <taxon>Pseudomonadati</taxon>
        <taxon>Pseudomonadota</taxon>
        <taxon>Gammaproteobacteria</taxon>
        <taxon>Oceanospirillales</taxon>
        <taxon>Oceanospirillaceae</taxon>
        <taxon>Thalassolituus</taxon>
    </lineage>
</organism>
<sequence>MTIPLDINDLMRLFNGLFQETENTLLVAGGDEPVYLPADDQHAQHRLIFAHGFYESALHEISHWCIAGPERRKQVDFGYWYEPDGRSAQQQRAFEQVEVKPQAVEWILSEACGRRFYVSTDNLNGDPAAVEAGLARFRQAVWVQACHYLEHGLPPRAEVLKKALLDYYQRQSLFGVHLFAPERI</sequence>
<dbReference type="InterPro" id="IPR007411">
    <property type="entry name" value="EpmC"/>
</dbReference>
<evidence type="ECO:0000313" key="2">
    <source>
        <dbReference type="Proteomes" id="UP001065322"/>
    </source>
</evidence>
<dbReference type="Pfam" id="PF04315">
    <property type="entry name" value="EpmC"/>
    <property type="match status" value="1"/>
</dbReference>
<evidence type="ECO:0000313" key="1">
    <source>
        <dbReference type="EMBL" id="UXD87395.1"/>
    </source>
</evidence>
<dbReference type="EMBL" id="CP054475">
    <property type="protein sequence ID" value="UXD87395.1"/>
    <property type="molecule type" value="Genomic_DNA"/>
</dbReference>
<reference evidence="2" key="1">
    <citation type="submission" date="2020-06" db="EMBL/GenBank/DDBJ databases">
        <title>Thalassolituus marinus alknpb1M-1, a hydrocarbon-degrading bacterium isolated from the deep-sea overlying water using an in-situ strategy from the South China Sea basin.</title>
        <authorList>
            <person name="Dong C."/>
            <person name="Chen Y."/>
            <person name="Shao Z."/>
        </authorList>
    </citation>
    <scope>NUCLEOTIDE SEQUENCE [LARGE SCALE GENOMIC DNA]</scope>
    <source>
        <strain evidence="2">alknpb1M-1</strain>
    </source>
</reference>
<gene>
    <name evidence="1" type="ORF">HUF19_08100</name>
</gene>
<dbReference type="Proteomes" id="UP001065322">
    <property type="component" value="Chromosome"/>
</dbReference>
<keyword evidence="1" id="KW-0251">Elongation factor</keyword>
<protein>
    <submittedName>
        <fullName evidence="1">Elongation factor P hydroxylase</fullName>
    </submittedName>
</protein>
<dbReference type="RefSeq" id="WP_260999313.1">
    <property type="nucleotide sequence ID" value="NZ_CP054475.1"/>
</dbReference>